<organism evidence="1 2">
    <name type="scientific">Bradyrhizobium cajani</name>
    <dbReference type="NCBI Taxonomy" id="1928661"/>
    <lineage>
        <taxon>Bacteria</taxon>
        <taxon>Pseudomonadati</taxon>
        <taxon>Pseudomonadota</taxon>
        <taxon>Alphaproteobacteria</taxon>
        <taxon>Hyphomicrobiales</taxon>
        <taxon>Nitrobacteraceae</taxon>
        <taxon>Bradyrhizobium</taxon>
    </lineage>
</organism>
<dbReference type="AlphaFoldDB" id="A0A844TGD7"/>
<accession>A0A844TGD7</accession>
<evidence type="ECO:0000313" key="2">
    <source>
        <dbReference type="Proteomes" id="UP000449969"/>
    </source>
</evidence>
<protein>
    <submittedName>
        <fullName evidence="1">Uncharacterized protein</fullName>
    </submittedName>
</protein>
<dbReference type="Proteomes" id="UP000449969">
    <property type="component" value="Unassembled WGS sequence"/>
</dbReference>
<keyword evidence="2" id="KW-1185">Reference proteome</keyword>
<gene>
    <name evidence="1" type="ORF">GPL20_11490</name>
</gene>
<proteinExistence type="predicted"/>
<dbReference type="RefSeq" id="WP_167532985.1">
    <property type="nucleotide sequence ID" value="NZ_JANADL010000001.1"/>
</dbReference>
<dbReference type="EMBL" id="WQNE01000007">
    <property type="protein sequence ID" value="MVT73680.1"/>
    <property type="molecule type" value="Genomic_DNA"/>
</dbReference>
<evidence type="ECO:0000313" key="1">
    <source>
        <dbReference type="EMBL" id="MVT73680.1"/>
    </source>
</evidence>
<reference evidence="1 2" key="1">
    <citation type="submission" date="2019-12" db="EMBL/GenBank/DDBJ databases">
        <title>Draft genome sequences Bradyrhizobium cajani AMBPC1010, Bradyrhizobium pachyrhizi AMBPC1040 and Bradyrhizobium yuanmingense ALSPC3051, three plant growth promoting strains isolated from nodules of Cajanus cajan L. in Dominican Republic.</title>
        <authorList>
            <person name="Flores-Felix J.D."/>
            <person name="Araujo J."/>
            <person name="Diaz-Alcantara C."/>
            <person name="Gonzalez-Andres F."/>
            <person name="Velazquez E."/>
        </authorList>
    </citation>
    <scope>NUCLEOTIDE SEQUENCE [LARGE SCALE GENOMIC DNA]</scope>
    <source>
        <strain evidence="1 2">1010</strain>
    </source>
</reference>
<name>A0A844TGD7_9BRAD</name>
<comment type="caution">
    <text evidence="1">The sequence shown here is derived from an EMBL/GenBank/DDBJ whole genome shotgun (WGS) entry which is preliminary data.</text>
</comment>
<sequence length="185" mass="20526">MPQDAQIFFETARGLLGMDQPFPAKEGARGAGVSMRFIRFILIDLALMLLAPENAEAMTVASGANVKSSSKAVGSLMRTFGSVFSSGLSRHLYRQTSQVSRFGPSTEGAGQAKQAEYSALRDRRFASHWQARWEASDCHDPHGAEMLKKRLILTQICSPPPQLVPSGEQRCRERHRLDYLQRLCS</sequence>